<evidence type="ECO:0000313" key="3">
    <source>
        <dbReference type="EMBL" id="EAW77791.1"/>
    </source>
</evidence>
<comment type="interaction">
    <interactant intactId="EBI-25927172">
        <id>Q6I9W9</id>
    </interactant>
    <interactant intactId="EBI-1055254">
        <id>Q8WXH2</id>
        <label>JPH3</label>
    </interactant>
    <organismsDiffer>false</organismsDiffer>
    <experiments>3</experiments>
</comment>
<reference evidence="3" key="1">
    <citation type="journal article" date="2001" name="Science">
        <title>The sequence of the human genome.</title>
        <authorList>
            <person name="Venter J.C."/>
            <person name="Adams M.D."/>
            <person name="Myers E.W."/>
            <person name="Li P.W."/>
            <person name="Mural R.J."/>
            <person name="Sutton G.G."/>
            <person name="Smith H.O."/>
            <person name="Yandell M."/>
            <person name="Evans C.A."/>
            <person name="Holt R.A."/>
            <person name="Gocayne J.D."/>
            <person name="Amanatides P."/>
            <person name="Ballew R.M."/>
            <person name="Huson D.H."/>
            <person name="Wortman J.R."/>
            <person name="Zhang Q."/>
            <person name="Kodira C.D."/>
            <person name="Zheng X.H."/>
            <person name="Chen L."/>
            <person name="Skupski M."/>
            <person name="Subramanian G."/>
            <person name="Thomas P.D."/>
            <person name="Zhang J."/>
            <person name="Gabor Miklos G.L."/>
            <person name="Nelson C."/>
            <person name="Broder S."/>
            <person name="Clark A.G."/>
            <person name="Nadeau J."/>
            <person name="McKusick V.A."/>
            <person name="Zinder N."/>
            <person name="Levine A.J."/>
            <person name="Roberts R.J."/>
            <person name="Simon M."/>
            <person name="Slayman C."/>
            <person name="Hunkapiller M."/>
            <person name="Bolanos R."/>
            <person name="Delcher A."/>
            <person name="Dew I."/>
            <person name="Fasulo D."/>
            <person name="Flanigan M."/>
            <person name="Florea L."/>
            <person name="Halpern A."/>
            <person name="Hannenhalli S."/>
            <person name="Kravitz S."/>
            <person name="Levy S."/>
            <person name="Mobarry C."/>
            <person name="Reinert K."/>
            <person name="Remington K."/>
            <person name="Abu-Threideh J."/>
            <person name="Beasley E."/>
            <person name="Biddick K."/>
            <person name="Bonazzi V."/>
            <person name="Brandon R."/>
            <person name="Cargill M."/>
            <person name="Chandramouliswaran I."/>
            <person name="Charlab R."/>
            <person name="Chaturvedi K."/>
            <person name="Deng Z."/>
            <person name="Di Francesco V."/>
            <person name="Dunn P."/>
            <person name="Eilbeck K."/>
            <person name="Evangelista C."/>
            <person name="Gabrielian A.E."/>
            <person name="Gan W."/>
            <person name="Ge W."/>
            <person name="Gong F."/>
            <person name="Gu Z."/>
            <person name="Guan P."/>
            <person name="Heiman T.J."/>
            <person name="Higgins M.E."/>
            <person name="Ji R.R."/>
            <person name="Ke Z."/>
            <person name="Ketchum K.A."/>
            <person name="Lai Z."/>
            <person name="Lei Y."/>
            <person name="Li Z."/>
            <person name="Li J."/>
            <person name="Liang Y."/>
            <person name="Lin X."/>
            <person name="Lu F."/>
            <person name="Merkulov G.V."/>
            <person name="Milshina N."/>
            <person name="Moore H.M."/>
            <person name="Naik A.K."/>
            <person name="Narayan V.A."/>
            <person name="Neelam B."/>
            <person name="Nusskern D."/>
            <person name="Rusch D.B."/>
            <person name="Salzberg S."/>
            <person name="Shao W."/>
            <person name="Shue B."/>
            <person name="Sun J."/>
            <person name="Wang Z."/>
            <person name="Wang A."/>
            <person name="Wang X."/>
            <person name="Wang J."/>
            <person name="Wei M."/>
            <person name="Wides R."/>
            <person name="Xiao C."/>
            <person name="Yan C."/>
            <person name="Yao A."/>
            <person name="Ye J."/>
            <person name="Zhan M."/>
            <person name="Zhang W."/>
            <person name="Zhang H."/>
            <person name="Zhao Q."/>
            <person name="Zheng L."/>
            <person name="Zhong F."/>
            <person name="Zhong W."/>
            <person name="Zhu S."/>
            <person name="Zhao S."/>
            <person name="Gilbert D."/>
            <person name="Baumhueter S."/>
            <person name="Spier G."/>
            <person name="Carter C."/>
            <person name="Cravchik A."/>
            <person name="Woodage T."/>
            <person name="Ali F."/>
            <person name="An H."/>
            <person name="Awe A."/>
            <person name="Baldwin D."/>
            <person name="Baden H."/>
            <person name="Barnstead M."/>
            <person name="Barrow I."/>
            <person name="Beeson K."/>
            <person name="Busam D."/>
            <person name="Carver A."/>
            <person name="Center A."/>
            <person name="Cheng M.L."/>
            <person name="Curry L."/>
            <person name="Danaher S."/>
            <person name="Davenport L."/>
            <person name="Desilets R."/>
            <person name="Dietz S."/>
            <person name="Dodson K."/>
            <person name="Doup L."/>
            <person name="Ferriera S."/>
            <person name="Garg N."/>
            <person name="Gluecksmann A."/>
            <person name="Hart B."/>
            <person name="Haynes J."/>
            <person name="Haynes C."/>
            <person name="Heiner C."/>
            <person name="Hladun S."/>
            <person name="Hostin D."/>
            <person name="Houck J."/>
            <person name="Howland T."/>
            <person name="Ibegwam C."/>
            <person name="Johnson J."/>
            <person name="Kalush F."/>
            <person name="Kline L."/>
            <person name="Koduru S."/>
            <person name="Love A."/>
            <person name="Mann F."/>
            <person name="May D."/>
            <person name="McCawley S."/>
            <person name="McIntosh T."/>
            <person name="McMullen I."/>
            <person name="Moy M."/>
            <person name="Moy L."/>
            <person name="Murphy B."/>
            <person name="Nelson K."/>
            <person name="Pfannkoch C."/>
            <person name="Pratts E."/>
            <person name="Puri V."/>
            <person name="Qureshi H."/>
            <person name="Reardon M."/>
            <person name="Rodriguez R."/>
            <person name="Rogers Y.H."/>
            <person name="Romblad D."/>
            <person name="Ruhfel B."/>
            <person name="Scott R."/>
            <person name="Sitter C."/>
            <person name="Smallwood M."/>
            <person name="Stewart E."/>
            <person name="Strong R."/>
            <person name="Suh E."/>
            <person name="Thomas R."/>
            <person name="Tint N.N."/>
            <person name="Tse S."/>
            <person name="Vech C."/>
            <person name="Wang G."/>
            <person name="Wetter J."/>
            <person name="Williams S."/>
            <person name="Williams M."/>
            <person name="Windsor S."/>
            <person name="Winn-Deen E."/>
            <person name="Wolfe K."/>
            <person name="Zaveri J."/>
            <person name="Zaveri K."/>
            <person name="Abril J.F."/>
            <person name="Guigo R."/>
            <person name="Campbell M.J."/>
            <person name="Sjolander K.V."/>
            <person name="Karlak B."/>
            <person name="Kejariwal A."/>
            <person name="Mi H."/>
            <person name="Lazareva B."/>
            <person name="Hatton T."/>
            <person name="Narechania A."/>
            <person name="Diemer K."/>
            <person name="Muruganujan A."/>
            <person name="Guo N."/>
            <person name="Sato S."/>
            <person name="Bafna V."/>
            <person name="Istrail S."/>
            <person name="Lippert R."/>
            <person name="Schwartz R."/>
            <person name="Walenz B."/>
            <person name="Yooseph S."/>
            <person name="Allen D."/>
            <person name="Basu A."/>
            <person name="Baxendale J."/>
            <person name="Blick L."/>
            <person name="Caminha M."/>
            <person name="Carnes-Stine J."/>
            <person name="Caulk P."/>
            <person name="Chiang Y.H."/>
            <person name="Coyne M."/>
            <person name="Dahlke C."/>
            <person name="Mays A."/>
            <person name="Dombroski M."/>
            <person name="Donnelly M."/>
            <person name="Ely D."/>
            <person name="Esparham S."/>
            <person name="Fosler C."/>
            <person name="Gire H."/>
            <person name="Glanowski S."/>
            <person name="Glasser K."/>
            <person name="Glodek A."/>
            <person name="Gorokhov M."/>
            <person name="Graham K."/>
            <person name="Gropman B."/>
            <person name="Harris M."/>
            <person name="Heil J."/>
            <person name="Henderson S."/>
            <person name="Hoover J."/>
            <person name="Jennings D."/>
            <person name="Jordan C."/>
            <person name="Jordan J."/>
            <person name="Kasha J."/>
            <person name="Kagan L."/>
            <person name="Kraft C."/>
            <person name="Levitsky A."/>
            <person name="Lewis M."/>
            <person name="Liu X."/>
            <person name="Lopez J."/>
            <person name="Ma D."/>
            <person name="Majoros W."/>
            <person name="McDaniel J."/>
            <person name="Murphy S."/>
            <person name="Newman M."/>
            <person name="Nguyen T."/>
            <person name="Nguyen N."/>
            <person name="Nodell M."/>
            <person name="Pan S."/>
            <person name="Peck J."/>
            <person name="Peterson M."/>
            <person name="Rowe W."/>
            <person name="Sanders R."/>
            <person name="Scott J."/>
            <person name="Simpson M."/>
            <person name="Smith T."/>
            <person name="Sprague A."/>
            <person name="Stockwell T."/>
            <person name="Turner R."/>
            <person name="Venter E."/>
            <person name="Wang M."/>
            <person name="Wen M."/>
            <person name="Wu D."/>
            <person name="Wu M."/>
            <person name="Xia A."/>
            <person name="Zandieh A."/>
            <person name="Zhu X."/>
        </authorList>
    </citation>
    <scope>NUCLEOTIDE SEQUENCE</scope>
</reference>
<evidence type="ECO:0000313" key="2">
    <source>
        <dbReference type="EMBL" id="CAG33667.1"/>
    </source>
</evidence>
<reference evidence="1" key="4">
    <citation type="submission" date="2008-01" db="EMBL/GenBank/DDBJ databases">
        <title>NEDO functional analysis of protein and research application project.</title>
        <authorList>
            <person name="Wakamatsu A."/>
            <person name="Yamamoto J."/>
            <person name="Kimura K."/>
            <person name="Kaida T."/>
            <person name="Tsuchiya K."/>
            <person name="Iida Y."/>
            <person name="Takayama Y."/>
            <person name="Murakawa K."/>
            <person name="Kanehori K."/>
            <person name="Andoh T."/>
            <person name="Kagawa N."/>
            <person name="Sato R."/>
            <person name="Kawamura Y."/>
            <person name="Tanaka S."/>
            <person name="Kisu Y."/>
            <person name="Sugano S."/>
            <person name="Goshima N."/>
            <person name="Nomura N."/>
            <person name="Isogai T."/>
        </authorList>
    </citation>
    <scope>NUCLEOTIDE SEQUENCE</scope>
    <source>
        <tissue evidence="1">Subthalamic nucleus</tissue>
    </source>
</reference>
<comment type="interaction">
    <interactant intactId="EBI-25927172">
        <id>Q6I9W9</id>
    </interactant>
    <interactant intactId="EBI-77613">
        <id>P05067</id>
        <label>APP</label>
    </interactant>
    <organismsDiffer>false</organismsDiffer>
    <experiments>3</experiments>
</comment>
<reference evidence="3" key="3">
    <citation type="submission" date="2005-07" db="EMBL/GenBank/DDBJ databases">
        <authorList>
            <person name="Mural R.J."/>
            <person name="Istrail S."/>
            <person name="Sutton G."/>
            <person name="Florea L."/>
            <person name="Halpern A.L."/>
            <person name="Mobarry C.M."/>
            <person name="Lippert R."/>
            <person name="Walenz B."/>
            <person name="Shatkay H."/>
            <person name="Dew I."/>
            <person name="Miller J.R."/>
            <person name="Flanigan M.J."/>
            <person name="Edwards N.J."/>
            <person name="Bolanos R."/>
            <person name="Fasulo D."/>
            <person name="Halldorsson B.V."/>
            <person name="Hannenhalli S."/>
            <person name="Turner R."/>
            <person name="Yooseph S."/>
            <person name="Lu F."/>
            <person name="Nusskern D.R."/>
            <person name="Shue B.C."/>
            <person name="Zheng X.H."/>
            <person name="Zhong F."/>
            <person name="Delcher A.L."/>
            <person name="Huson D.H."/>
            <person name="Kravitz S.A."/>
            <person name="Mouchard L."/>
            <person name="Reinert K."/>
            <person name="Remington K.A."/>
            <person name="Clark A.G."/>
            <person name="Waterman M.S."/>
            <person name="Eichler E.E."/>
            <person name="Adams M.D."/>
            <person name="Hunkapiller M.W."/>
            <person name="Myers E.W."/>
            <person name="Venter J.C."/>
        </authorList>
    </citation>
    <scope>NUCLEOTIDE SEQUENCE</scope>
</reference>
<dbReference type="AlphaFoldDB" id="Q6I9W9"/>
<dbReference type="PIR" id="T14785">
    <property type="entry name" value="T14785"/>
</dbReference>
<organism evidence="2">
    <name type="scientific">Homo sapiens</name>
    <name type="common">Human</name>
    <dbReference type="NCBI Taxonomy" id="9606"/>
    <lineage>
        <taxon>Eukaryota</taxon>
        <taxon>Metazoa</taxon>
        <taxon>Chordata</taxon>
        <taxon>Craniata</taxon>
        <taxon>Vertebrata</taxon>
        <taxon>Euteleostomi</taxon>
        <taxon>Mammalia</taxon>
        <taxon>Eutheria</taxon>
        <taxon>Euarchontoglires</taxon>
        <taxon>Primates</taxon>
        <taxon>Haplorrhini</taxon>
        <taxon>Catarrhini</taxon>
        <taxon>Hominidae</taxon>
        <taxon>Homo</taxon>
    </lineage>
</organism>
<proteinExistence type="evidence at protein level"/>
<sequence>MACTYVSNLGKKQRSVSFLASGLMRVSTGPELRLHHSFVLTGDVGRRICRLLVGLFTKGDTSSKRVHPFSPGPCFLLCDLARVGSSPKINVSPFYQNQTSTQRSCTVFVWQRCSLVGPFQVTVFTMYFHHSLRSISRFSSG</sequence>
<dbReference type="IntAct" id="Q6I9W9">
    <property type="interactions" value="2"/>
</dbReference>
<name>Q6I9W9_HUMAN</name>
<protein>
    <submittedName>
        <fullName evidence="2">DKFZP586N0721 protein</fullName>
    </submittedName>
    <submittedName>
        <fullName evidence="3">HCG23972</fullName>
    </submittedName>
    <submittedName>
        <fullName evidence="1">cDNA, FLJ94430</fullName>
    </submittedName>
</protein>
<dbReference type="EMBL" id="CR457386">
    <property type="protein sequence ID" value="CAG33667.1"/>
    <property type="molecule type" value="mRNA"/>
</dbReference>
<dbReference type="EMBL" id="CH471082">
    <property type="protein sequence ID" value="EAW77791.1"/>
    <property type="molecule type" value="Genomic_DNA"/>
</dbReference>
<accession>Q6I9W9</accession>
<gene>
    <name evidence="2" type="primary">DKFZP586N0721</name>
    <name evidence="3" type="ORF">hCG_23972</name>
</gene>
<evidence type="ECO:0000313" key="1">
    <source>
        <dbReference type="EMBL" id="BAG36548.1"/>
    </source>
</evidence>
<dbReference type="EMBL" id="AK313812">
    <property type="protein sequence ID" value="BAG36548.1"/>
    <property type="molecule type" value="mRNA"/>
</dbReference>
<reference evidence="2" key="2">
    <citation type="submission" date="2004-06" db="EMBL/GenBank/DDBJ databases">
        <title>Cloning of human full open reading frames in Gateway(TM) system entry vector (pDONR201).</title>
        <authorList>
            <person name="Ebert L."/>
            <person name="Schick M."/>
            <person name="Neubert P."/>
            <person name="Schatten R."/>
            <person name="Henze S."/>
            <person name="Korn B."/>
        </authorList>
    </citation>
    <scope>NUCLEOTIDE SEQUENCE</scope>
</reference>